<feature type="compositionally biased region" description="Low complexity" evidence="1">
    <location>
        <begin position="94"/>
        <end position="105"/>
    </location>
</feature>
<gene>
    <name evidence="2" type="ORF">NDU88_005354</name>
</gene>
<comment type="caution">
    <text evidence="2">The sequence shown here is derived from an EMBL/GenBank/DDBJ whole genome shotgun (WGS) entry which is preliminary data.</text>
</comment>
<reference evidence="2" key="1">
    <citation type="journal article" date="2022" name="bioRxiv">
        <title>Sequencing and chromosome-scale assembly of the giantPleurodeles waltlgenome.</title>
        <authorList>
            <person name="Brown T."/>
            <person name="Elewa A."/>
            <person name="Iarovenko S."/>
            <person name="Subramanian E."/>
            <person name="Araus A.J."/>
            <person name="Petzold A."/>
            <person name="Susuki M."/>
            <person name="Suzuki K.-i.T."/>
            <person name="Hayashi T."/>
            <person name="Toyoda A."/>
            <person name="Oliveira C."/>
            <person name="Osipova E."/>
            <person name="Leigh N.D."/>
            <person name="Simon A."/>
            <person name="Yun M.H."/>
        </authorList>
    </citation>
    <scope>NUCLEOTIDE SEQUENCE</scope>
    <source>
        <strain evidence="2">20211129_DDA</strain>
        <tissue evidence="2">Liver</tissue>
    </source>
</reference>
<evidence type="ECO:0000256" key="1">
    <source>
        <dbReference type="SAM" id="MobiDB-lite"/>
    </source>
</evidence>
<sequence>MPRAYRLASVAWLNLPSHKRVPSLRCRPAIVFGLRSPQFEGPLHPKAQFQAQAAQSPASGPSARVLHHRTRTSRSTPPFPAGPLQSLPHPPLLHSPAPGGSAPGPNSTELNFGAPSMRTPSPSAHQAARIASPHGALQVASRSHQRPTSVRPHRLRDALCARPVAPPYTAHSAFFMRSTVPQPLSTALLSPGHPCSNSHPVYLFSLPCLTASLQPRYHGLSGRDAFLPGPRFPAKSRPITHLQYLSANS</sequence>
<dbReference type="EMBL" id="JANPWB010000013">
    <property type="protein sequence ID" value="KAJ1107969.1"/>
    <property type="molecule type" value="Genomic_DNA"/>
</dbReference>
<dbReference type="Proteomes" id="UP001066276">
    <property type="component" value="Chromosome 9"/>
</dbReference>
<proteinExistence type="predicted"/>
<protein>
    <submittedName>
        <fullName evidence="2">Uncharacterized protein</fullName>
    </submittedName>
</protein>
<accession>A0AAV7MXS7</accession>
<feature type="compositionally biased region" description="Low complexity" evidence="1">
    <location>
        <begin position="48"/>
        <end position="63"/>
    </location>
</feature>
<evidence type="ECO:0000313" key="2">
    <source>
        <dbReference type="EMBL" id="KAJ1107969.1"/>
    </source>
</evidence>
<organism evidence="2 3">
    <name type="scientific">Pleurodeles waltl</name>
    <name type="common">Iberian ribbed newt</name>
    <dbReference type="NCBI Taxonomy" id="8319"/>
    <lineage>
        <taxon>Eukaryota</taxon>
        <taxon>Metazoa</taxon>
        <taxon>Chordata</taxon>
        <taxon>Craniata</taxon>
        <taxon>Vertebrata</taxon>
        <taxon>Euteleostomi</taxon>
        <taxon>Amphibia</taxon>
        <taxon>Batrachia</taxon>
        <taxon>Caudata</taxon>
        <taxon>Salamandroidea</taxon>
        <taxon>Salamandridae</taxon>
        <taxon>Pleurodelinae</taxon>
        <taxon>Pleurodeles</taxon>
    </lineage>
</organism>
<keyword evidence="3" id="KW-1185">Reference proteome</keyword>
<dbReference type="AlphaFoldDB" id="A0AAV7MXS7"/>
<evidence type="ECO:0000313" key="3">
    <source>
        <dbReference type="Proteomes" id="UP001066276"/>
    </source>
</evidence>
<name>A0AAV7MXS7_PLEWA</name>
<feature type="region of interest" description="Disordered" evidence="1">
    <location>
        <begin position="48"/>
        <end position="152"/>
    </location>
</feature>